<evidence type="ECO:0000259" key="8">
    <source>
        <dbReference type="Pfam" id="PF16198"/>
    </source>
</evidence>
<dbReference type="OrthoDB" id="9802309at2"/>
<dbReference type="CDD" id="cd02573">
    <property type="entry name" value="PseudoU_synth_EcTruB"/>
    <property type="match status" value="1"/>
</dbReference>
<dbReference type="AlphaFoldDB" id="A0A318EHD8"/>
<dbReference type="InterPro" id="IPR036974">
    <property type="entry name" value="PUA_sf"/>
</dbReference>
<evidence type="ECO:0000259" key="6">
    <source>
        <dbReference type="Pfam" id="PF01509"/>
    </source>
</evidence>
<feature type="domain" description="tRNA pseudouridylate synthase B C-terminal" evidence="8">
    <location>
        <begin position="181"/>
        <end position="236"/>
    </location>
</feature>
<dbReference type="InterPro" id="IPR015240">
    <property type="entry name" value="tRNA_sdUridine_synth_fam1_C"/>
</dbReference>
<dbReference type="InterPro" id="IPR002501">
    <property type="entry name" value="PsdUridine_synth_N"/>
</dbReference>
<dbReference type="Gene3D" id="2.30.130.10">
    <property type="entry name" value="PUA domain"/>
    <property type="match status" value="1"/>
</dbReference>
<dbReference type="Pfam" id="PF01509">
    <property type="entry name" value="TruB_N"/>
    <property type="match status" value="1"/>
</dbReference>
<comment type="catalytic activity">
    <reaction evidence="1 5">
        <text>uridine(55) in tRNA = pseudouridine(55) in tRNA</text>
        <dbReference type="Rhea" id="RHEA:42532"/>
        <dbReference type="Rhea" id="RHEA-COMP:10101"/>
        <dbReference type="Rhea" id="RHEA-COMP:10102"/>
        <dbReference type="ChEBI" id="CHEBI:65314"/>
        <dbReference type="ChEBI" id="CHEBI:65315"/>
        <dbReference type="EC" id="5.4.99.25"/>
    </reaction>
</comment>
<dbReference type="GO" id="GO:0160148">
    <property type="term" value="F:tRNA pseudouridine(55) synthase activity"/>
    <property type="evidence" value="ECO:0007669"/>
    <property type="project" value="UniProtKB-EC"/>
</dbReference>
<dbReference type="RefSeq" id="WP_110263471.1">
    <property type="nucleotide sequence ID" value="NZ_CAKZQT010000007.1"/>
</dbReference>
<dbReference type="Gene3D" id="3.30.2350.10">
    <property type="entry name" value="Pseudouridine synthase"/>
    <property type="match status" value="1"/>
</dbReference>
<sequence>MSKPRRPRRRVDGILLLDKPVGLSSNAALQDVRRLFGADKAGHTGSLDPLASGVLPICLGEATKLSGVLLDADKCYVAEARLGLRTATGDVEGEVIETGPVPGIDALRQAATRMTGRITQVPPMYSALKHEGQRLYALARQGIEVERAPREVRIHALEVTPLPESDRVLVRAQCSKGTYIRTLVEDLARAAGGCAHLAALRRTAVAPFEGLPMHTLDELQERAAQGGTAALDALLLAPAAGLSNWPRVQVAEETAARLARGQAVGLGDTAAPGRCAVTDDAGRLLGLGEVDERGSLRPRRWLLPNAADGL</sequence>
<feature type="active site" description="Nucleophile" evidence="5">
    <location>
        <position position="48"/>
    </location>
</feature>
<dbReference type="GO" id="GO:0003723">
    <property type="term" value="F:RNA binding"/>
    <property type="evidence" value="ECO:0007669"/>
    <property type="project" value="InterPro"/>
</dbReference>
<evidence type="ECO:0000313" key="10">
    <source>
        <dbReference type="Proteomes" id="UP000248330"/>
    </source>
</evidence>
<reference evidence="9 10" key="1">
    <citation type="submission" date="2018-04" db="EMBL/GenBank/DDBJ databases">
        <title>Genomic Encyclopedia of Type Strains, Phase IV (KMG-IV): sequencing the most valuable type-strain genomes for metagenomic binning, comparative biology and taxonomic classification.</title>
        <authorList>
            <person name="Goeker M."/>
        </authorList>
    </citation>
    <scope>NUCLEOTIDE SEQUENCE [LARGE SCALE GENOMIC DNA]</scope>
    <source>
        <strain evidence="9 10">DSM 104150</strain>
    </source>
</reference>
<keyword evidence="10" id="KW-1185">Reference proteome</keyword>
<evidence type="ECO:0000256" key="3">
    <source>
        <dbReference type="ARBA" id="ARBA00022694"/>
    </source>
</evidence>
<proteinExistence type="inferred from homology"/>
<dbReference type="SUPFAM" id="SSF55120">
    <property type="entry name" value="Pseudouridine synthase"/>
    <property type="match status" value="1"/>
</dbReference>
<dbReference type="HAMAP" id="MF_01080">
    <property type="entry name" value="TruB_bact"/>
    <property type="match status" value="1"/>
</dbReference>
<dbReference type="GO" id="GO:0031119">
    <property type="term" value="P:tRNA pseudouridine synthesis"/>
    <property type="evidence" value="ECO:0007669"/>
    <property type="project" value="UniProtKB-UniRule"/>
</dbReference>
<dbReference type="Proteomes" id="UP000248330">
    <property type="component" value="Unassembled WGS sequence"/>
</dbReference>
<dbReference type="InterPro" id="IPR032819">
    <property type="entry name" value="TruB_C"/>
</dbReference>
<organism evidence="9 10">
    <name type="scientific">Sinimarinibacterium flocculans</name>
    <dbReference type="NCBI Taxonomy" id="985250"/>
    <lineage>
        <taxon>Bacteria</taxon>
        <taxon>Pseudomonadati</taxon>
        <taxon>Pseudomonadota</taxon>
        <taxon>Gammaproteobacteria</taxon>
        <taxon>Nevskiales</taxon>
        <taxon>Nevskiaceae</taxon>
        <taxon>Sinimarinibacterium</taxon>
    </lineage>
</organism>
<evidence type="ECO:0000256" key="5">
    <source>
        <dbReference type="HAMAP-Rule" id="MF_01080"/>
    </source>
</evidence>
<evidence type="ECO:0000256" key="2">
    <source>
        <dbReference type="ARBA" id="ARBA00005642"/>
    </source>
</evidence>
<comment type="similarity">
    <text evidence="2 5">Belongs to the pseudouridine synthase TruB family. Type 1 subfamily.</text>
</comment>
<evidence type="ECO:0000256" key="4">
    <source>
        <dbReference type="ARBA" id="ARBA00023235"/>
    </source>
</evidence>
<dbReference type="Pfam" id="PF09157">
    <property type="entry name" value="TruB-C_2"/>
    <property type="match status" value="1"/>
</dbReference>
<dbReference type="EC" id="5.4.99.25" evidence="5"/>
<dbReference type="InterPro" id="IPR014780">
    <property type="entry name" value="tRNA_psdUridine_synth_TruB"/>
</dbReference>
<name>A0A318EHD8_9GAMM</name>
<feature type="domain" description="Pseudouridine synthase II N-terminal" evidence="6">
    <location>
        <begin position="33"/>
        <end position="180"/>
    </location>
</feature>
<comment type="function">
    <text evidence="5">Responsible for synthesis of pseudouridine from uracil-55 in the psi GC loop of transfer RNAs.</text>
</comment>
<keyword evidence="3 5" id="KW-0819">tRNA processing</keyword>
<feature type="domain" description="tRNA pseudouridine synthase II TruB subfamily 1 C-terminal" evidence="7">
    <location>
        <begin position="246"/>
        <end position="300"/>
    </location>
</feature>
<dbReference type="Pfam" id="PF16198">
    <property type="entry name" value="TruB_C_2"/>
    <property type="match status" value="1"/>
</dbReference>
<dbReference type="SUPFAM" id="SSF88697">
    <property type="entry name" value="PUA domain-like"/>
    <property type="match status" value="1"/>
</dbReference>
<dbReference type="InterPro" id="IPR015947">
    <property type="entry name" value="PUA-like_sf"/>
</dbReference>
<dbReference type="PANTHER" id="PTHR13767">
    <property type="entry name" value="TRNA-PSEUDOURIDINE SYNTHASE"/>
    <property type="match status" value="1"/>
</dbReference>
<keyword evidence="4 5" id="KW-0413">Isomerase</keyword>
<dbReference type="CDD" id="cd21152">
    <property type="entry name" value="PUA_TruB_bacterial"/>
    <property type="match status" value="1"/>
</dbReference>
<comment type="caution">
    <text evidence="9">The sequence shown here is derived from an EMBL/GenBank/DDBJ whole genome shotgun (WGS) entry which is preliminary data.</text>
</comment>
<evidence type="ECO:0000313" key="9">
    <source>
        <dbReference type="EMBL" id="PXV71350.1"/>
    </source>
</evidence>
<dbReference type="NCBIfam" id="TIGR00431">
    <property type="entry name" value="TruB"/>
    <property type="match status" value="1"/>
</dbReference>
<accession>A0A318EHD8</accession>
<evidence type="ECO:0000259" key="7">
    <source>
        <dbReference type="Pfam" id="PF09157"/>
    </source>
</evidence>
<dbReference type="InterPro" id="IPR020103">
    <property type="entry name" value="PsdUridine_synth_cat_dom_sf"/>
</dbReference>
<gene>
    <name evidence="5" type="primary">truB</name>
    <name evidence="9" type="ORF">C8D93_101396</name>
</gene>
<dbReference type="EMBL" id="QICN01000001">
    <property type="protein sequence ID" value="PXV71350.1"/>
    <property type="molecule type" value="Genomic_DNA"/>
</dbReference>
<evidence type="ECO:0000256" key="1">
    <source>
        <dbReference type="ARBA" id="ARBA00000385"/>
    </source>
</evidence>
<protein>
    <recommendedName>
        <fullName evidence="5">tRNA pseudouridine synthase B</fullName>
        <ecNumber evidence="5">5.4.99.25</ecNumber>
    </recommendedName>
    <alternativeName>
        <fullName evidence="5">tRNA pseudouridine(55) synthase</fullName>
        <shortName evidence="5">Psi55 synthase</shortName>
    </alternativeName>
    <alternativeName>
        <fullName evidence="5">tRNA pseudouridylate synthase</fullName>
    </alternativeName>
    <alternativeName>
        <fullName evidence="5">tRNA-uridine isomerase</fullName>
    </alternativeName>
</protein>
<dbReference type="GO" id="GO:1990481">
    <property type="term" value="P:mRNA pseudouridine synthesis"/>
    <property type="evidence" value="ECO:0007669"/>
    <property type="project" value="TreeGrafter"/>
</dbReference>
<dbReference type="PANTHER" id="PTHR13767:SF2">
    <property type="entry name" value="PSEUDOURIDYLATE SYNTHASE TRUB1"/>
    <property type="match status" value="1"/>
</dbReference>